<dbReference type="PANTHER" id="PTHR46796">
    <property type="entry name" value="HTH-TYPE TRANSCRIPTIONAL ACTIVATOR RHAS-RELATED"/>
    <property type="match status" value="1"/>
</dbReference>
<keyword evidence="6" id="KW-1185">Reference proteome</keyword>
<dbReference type="eggNOG" id="COG2207">
    <property type="taxonomic scope" value="Bacteria"/>
</dbReference>
<dbReference type="Pfam" id="PF12833">
    <property type="entry name" value="HTH_18"/>
    <property type="match status" value="1"/>
</dbReference>
<dbReference type="GO" id="GO:0043565">
    <property type="term" value="F:sequence-specific DNA binding"/>
    <property type="evidence" value="ECO:0007669"/>
    <property type="project" value="InterPro"/>
</dbReference>
<dbReference type="SUPFAM" id="SSF46689">
    <property type="entry name" value="Homeodomain-like"/>
    <property type="match status" value="1"/>
</dbReference>
<dbReference type="STRING" id="471854.Dfer_1649"/>
<accession>C6VSR9</accession>
<gene>
    <name evidence="5" type="ordered locus">Dfer_1649</name>
</gene>
<dbReference type="SMART" id="SM00342">
    <property type="entry name" value="HTH_ARAC"/>
    <property type="match status" value="1"/>
</dbReference>
<proteinExistence type="predicted"/>
<evidence type="ECO:0000313" key="5">
    <source>
        <dbReference type="EMBL" id="ACT92891.1"/>
    </source>
</evidence>
<dbReference type="KEGG" id="dfe:Dfer_1649"/>
<feature type="domain" description="HTH araC/xylS-type" evidence="4">
    <location>
        <begin position="156"/>
        <end position="258"/>
    </location>
</feature>
<reference evidence="5 6" key="1">
    <citation type="journal article" date="2009" name="Stand. Genomic Sci.">
        <title>Complete genome sequence of Dyadobacter fermentans type strain (NS114).</title>
        <authorList>
            <person name="Lang E."/>
            <person name="Lapidus A."/>
            <person name="Chertkov O."/>
            <person name="Brettin T."/>
            <person name="Detter J.C."/>
            <person name="Han C."/>
            <person name="Copeland A."/>
            <person name="Glavina Del Rio T."/>
            <person name="Nolan M."/>
            <person name="Chen F."/>
            <person name="Lucas S."/>
            <person name="Tice H."/>
            <person name="Cheng J.F."/>
            <person name="Land M."/>
            <person name="Hauser L."/>
            <person name="Chang Y.J."/>
            <person name="Jeffries C.D."/>
            <person name="Kopitz M."/>
            <person name="Bruce D."/>
            <person name="Goodwin L."/>
            <person name="Pitluck S."/>
            <person name="Ovchinnikova G."/>
            <person name="Pati A."/>
            <person name="Ivanova N."/>
            <person name="Mavrommatis K."/>
            <person name="Chen A."/>
            <person name="Palaniappan K."/>
            <person name="Chain P."/>
            <person name="Bristow J."/>
            <person name="Eisen J.A."/>
            <person name="Markowitz V."/>
            <person name="Hugenholtz P."/>
            <person name="Goker M."/>
            <person name="Rohde M."/>
            <person name="Kyrpides N.C."/>
            <person name="Klenk H.P."/>
        </authorList>
    </citation>
    <scope>NUCLEOTIDE SEQUENCE [LARGE SCALE GENOMIC DNA]</scope>
    <source>
        <strain evidence="6">ATCC 700827 / DSM 18053 / CIP 107007 / KCTC 52180 / NS114</strain>
    </source>
</reference>
<dbReference type="Pfam" id="PF20240">
    <property type="entry name" value="DUF6597"/>
    <property type="match status" value="1"/>
</dbReference>
<keyword evidence="1" id="KW-0805">Transcription regulation</keyword>
<dbReference type="InterPro" id="IPR050204">
    <property type="entry name" value="AraC_XylS_family_regulators"/>
</dbReference>
<keyword evidence="3" id="KW-0804">Transcription</keyword>
<dbReference type="InterPro" id="IPR046532">
    <property type="entry name" value="DUF6597"/>
</dbReference>
<sequence length="271" mass="31186">MNIVQHKIFTPPKHLQPYIRFYWTLDLNGSGVVDQTFWMYARRYPRLVVQHYDGSSAVTNANGYLPVSYLGGLNLTPYACGIHPCAKIMGASFYPHTLRRFFGFDVVDMVDELPDLTNFAPEWWVASMVEETDENRKLAKLSEFFTSRLLHAAPRDSAIQTGWEKISQFPASCNIMSLAKDFGISPRQLERRFKLTIGYSPKQFLRVSRFEIALAELKARIDPKISDIAYRLGYADQSHLIREFKEFSGHTPTRYLSTGKFYEENGAFIVK</sequence>
<evidence type="ECO:0000259" key="4">
    <source>
        <dbReference type="PROSITE" id="PS01124"/>
    </source>
</evidence>
<evidence type="ECO:0000256" key="3">
    <source>
        <dbReference type="ARBA" id="ARBA00023163"/>
    </source>
</evidence>
<dbReference type="RefSeq" id="WP_015811145.1">
    <property type="nucleotide sequence ID" value="NC_013037.1"/>
</dbReference>
<dbReference type="Gene3D" id="1.10.10.60">
    <property type="entry name" value="Homeodomain-like"/>
    <property type="match status" value="1"/>
</dbReference>
<keyword evidence="2" id="KW-0238">DNA-binding</keyword>
<dbReference type="HOGENOM" id="CLU_066193_1_1_10"/>
<dbReference type="OrthoDB" id="635259at2"/>
<organism evidence="5 6">
    <name type="scientific">Dyadobacter fermentans (strain ATCC 700827 / DSM 18053 / CIP 107007 / KCTC 52180 / NS114)</name>
    <dbReference type="NCBI Taxonomy" id="471854"/>
    <lineage>
        <taxon>Bacteria</taxon>
        <taxon>Pseudomonadati</taxon>
        <taxon>Bacteroidota</taxon>
        <taxon>Cytophagia</taxon>
        <taxon>Cytophagales</taxon>
        <taxon>Spirosomataceae</taxon>
        <taxon>Dyadobacter</taxon>
    </lineage>
</organism>
<dbReference type="PROSITE" id="PS01124">
    <property type="entry name" value="HTH_ARAC_FAMILY_2"/>
    <property type="match status" value="1"/>
</dbReference>
<evidence type="ECO:0000313" key="6">
    <source>
        <dbReference type="Proteomes" id="UP000002011"/>
    </source>
</evidence>
<dbReference type="AlphaFoldDB" id="C6VSR9"/>
<evidence type="ECO:0000256" key="1">
    <source>
        <dbReference type="ARBA" id="ARBA00023015"/>
    </source>
</evidence>
<protein>
    <submittedName>
        <fullName evidence="5">Transcriptional regulator, AraC family</fullName>
    </submittedName>
</protein>
<dbReference type="EMBL" id="CP001619">
    <property type="protein sequence ID" value="ACT92891.1"/>
    <property type="molecule type" value="Genomic_DNA"/>
</dbReference>
<evidence type="ECO:0000256" key="2">
    <source>
        <dbReference type="ARBA" id="ARBA00023125"/>
    </source>
</evidence>
<dbReference type="PANTHER" id="PTHR46796:SF13">
    <property type="entry name" value="HTH-TYPE TRANSCRIPTIONAL ACTIVATOR RHAS"/>
    <property type="match status" value="1"/>
</dbReference>
<dbReference type="InterPro" id="IPR009057">
    <property type="entry name" value="Homeodomain-like_sf"/>
</dbReference>
<dbReference type="GO" id="GO:0003700">
    <property type="term" value="F:DNA-binding transcription factor activity"/>
    <property type="evidence" value="ECO:0007669"/>
    <property type="project" value="InterPro"/>
</dbReference>
<dbReference type="InterPro" id="IPR018060">
    <property type="entry name" value="HTH_AraC"/>
</dbReference>
<name>C6VSR9_DYAFD</name>
<dbReference type="Proteomes" id="UP000002011">
    <property type="component" value="Chromosome"/>
</dbReference>